<dbReference type="Proteomes" id="UP001292182">
    <property type="component" value="Unassembled WGS sequence"/>
</dbReference>
<reference evidence="4" key="1">
    <citation type="submission" date="2023-07" db="EMBL/GenBank/DDBJ databases">
        <title>Whole genome sequence analysis of rice epiphytic Sphingomonas sanguinis OsEp_Plm_15B2.</title>
        <authorList>
            <person name="Sahu K.P."/>
            <person name="Asharani P."/>
            <person name="Reddy B."/>
            <person name="Kumar A."/>
        </authorList>
    </citation>
    <scope>NUCLEOTIDE SEQUENCE [LARGE SCALE GENOMIC DNA]</scope>
    <source>
        <strain evidence="4">OsEp_Plm_15B2</strain>
    </source>
</reference>
<dbReference type="SUPFAM" id="SSF75005">
    <property type="entry name" value="Arabinanase/levansucrase/invertase"/>
    <property type="match status" value="1"/>
</dbReference>
<evidence type="ECO:0000256" key="1">
    <source>
        <dbReference type="SAM" id="MobiDB-lite"/>
    </source>
</evidence>
<keyword evidence="3" id="KW-0378">Hydrolase</keyword>
<protein>
    <submittedName>
        <fullName evidence="3">Glycoside hydrolase family protein</fullName>
    </submittedName>
</protein>
<sequence length="389" mass="42674">MRLSLMGSLAAAMLSVGSAAVAQGATPATAAKPALPVLGPKPFIDYFKPMPIVRPLSRSAWGAAEVGARDQGNGLEDPKLAQWNYWDGPVLKGKDGKYRMFASRWPEAKGHWAWTKSLAVSAISDNIYGPYRDRGLMWPENMGGLGHNIMPLKLPDGRYAVITSEVRPGEVFVSESIDGPWRSLGKLTVDQSEHRSVFTATDEPEKGPEPKPWAASNVSIIPRPDGGFEMVQRSGQILISRSGVLGPYKVMGRSIFIGLPGLPQDSLGKLEDPVIWHSGGWYHMLVNHWEDRRAYHLISRDGITGWRFQGLAYEPGADFLRYTDGTVNHWNKLERPAVYMENGHVKAITFSVIDTSKESQTGSNGHGSKVIVVAFDGAGMDRDLAKLPR</sequence>
<organism evidence="3 4">
    <name type="scientific">Sphingomonas sanguinis</name>
    <dbReference type="NCBI Taxonomy" id="33051"/>
    <lineage>
        <taxon>Bacteria</taxon>
        <taxon>Pseudomonadati</taxon>
        <taxon>Pseudomonadota</taxon>
        <taxon>Alphaproteobacteria</taxon>
        <taxon>Sphingomonadales</taxon>
        <taxon>Sphingomonadaceae</taxon>
        <taxon>Sphingomonas</taxon>
    </lineage>
</organism>
<dbReference type="EMBL" id="JAOBTW010000009">
    <property type="protein sequence ID" value="MDZ7282308.1"/>
    <property type="molecule type" value="Genomic_DNA"/>
</dbReference>
<feature type="signal peptide" evidence="2">
    <location>
        <begin position="1"/>
        <end position="22"/>
    </location>
</feature>
<dbReference type="RefSeq" id="WP_322539368.1">
    <property type="nucleotide sequence ID" value="NZ_JAOBTW010000009.1"/>
</dbReference>
<evidence type="ECO:0000313" key="4">
    <source>
        <dbReference type="Proteomes" id="UP001292182"/>
    </source>
</evidence>
<gene>
    <name evidence="3" type="ORF">N4G62_09750</name>
</gene>
<name>A0ABU5LQZ5_9SPHN</name>
<dbReference type="CDD" id="cd08994">
    <property type="entry name" value="GH43_62_32_68_117_130-like"/>
    <property type="match status" value="1"/>
</dbReference>
<proteinExistence type="predicted"/>
<comment type="caution">
    <text evidence="3">The sequence shown here is derived from an EMBL/GenBank/DDBJ whole genome shotgun (WGS) entry which is preliminary data.</text>
</comment>
<dbReference type="Gene3D" id="2.115.10.20">
    <property type="entry name" value="Glycosyl hydrolase domain, family 43"/>
    <property type="match status" value="1"/>
</dbReference>
<evidence type="ECO:0000256" key="2">
    <source>
        <dbReference type="SAM" id="SignalP"/>
    </source>
</evidence>
<evidence type="ECO:0000313" key="3">
    <source>
        <dbReference type="EMBL" id="MDZ7282308.1"/>
    </source>
</evidence>
<keyword evidence="4" id="KW-1185">Reference proteome</keyword>
<dbReference type="GO" id="GO:0016787">
    <property type="term" value="F:hydrolase activity"/>
    <property type="evidence" value="ECO:0007669"/>
    <property type="project" value="UniProtKB-KW"/>
</dbReference>
<keyword evidence="2" id="KW-0732">Signal</keyword>
<feature type="region of interest" description="Disordered" evidence="1">
    <location>
        <begin position="195"/>
        <end position="214"/>
    </location>
</feature>
<dbReference type="InterPro" id="IPR023296">
    <property type="entry name" value="Glyco_hydro_beta-prop_sf"/>
</dbReference>
<accession>A0ABU5LQZ5</accession>
<feature type="chain" id="PRO_5046984138" evidence="2">
    <location>
        <begin position="23"/>
        <end position="389"/>
    </location>
</feature>